<gene>
    <name evidence="1" type="ORF">KUTeg_017600</name>
</gene>
<sequence>MTMIIMDTLCRHTCAQLLPGRNTSLANVYIATSIAARESLNKLKISALKELATECNIDTKKDIVSDLLNAQVPVEALTPCMRD</sequence>
<accession>A0ABQ9EKA0</accession>
<organism evidence="1 2">
    <name type="scientific">Tegillarca granosa</name>
    <name type="common">Malaysian cockle</name>
    <name type="synonym">Anadara granosa</name>
    <dbReference type="NCBI Taxonomy" id="220873"/>
    <lineage>
        <taxon>Eukaryota</taxon>
        <taxon>Metazoa</taxon>
        <taxon>Spiralia</taxon>
        <taxon>Lophotrochozoa</taxon>
        <taxon>Mollusca</taxon>
        <taxon>Bivalvia</taxon>
        <taxon>Autobranchia</taxon>
        <taxon>Pteriomorphia</taxon>
        <taxon>Arcoida</taxon>
        <taxon>Arcoidea</taxon>
        <taxon>Arcidae</taxon>
        <taxon>Tegillarca</taxon>
    </lineage>
</organism>
<evidence type="ECO:0000313" key="1">
    <source>
        <dbReference type="EMBL" id="KAJ8304017.1"/>
    </source>
</evidence>
<keyword evidence="2" id="KW-1185">Reference proteome</keyword>
<evidence type="ECO:0000313" key="2">
    <source>
        <dbReference type="Proteomes" id="UP001217089"/>
    </source>
</evidence>
<dbReference type="Proteomes" id="UP001217089">
    <property type="component" value="Unassembled WGS sequence"/>
</dbReference>
<name>A0ABQ9EKA0_TEGGR</name>
<protein>
    <submittedName>
        <fullName evidence="1">Uncharacterized protein</fullName>
    </submittedName>
</protein>
<proteinExistence type="predicted"/>
<dbReference type="EMBL" id="JARBDR010000903">
    <property type="protein sequence ID" value="KAJ8304017.1"/>
    <property type="molecule type" value="Genomic_DNA"/>
</dbReference>
<comment type="caution">
    <text evidence="1">The sequence shown here is derived from an EMBL/GenBank/DDBJ whole genome shotgun (WGS) entry which is preliminary data.</text>
</comment>
<reference evidence="1 2" key="1">
    <citation type="submission" date="2022-12" db="EMBL/GenBank/DDBJ databases">
        <title>Chromosome-level genome of Tegillarca granosa.</title>
        <authorList>
            <person name="Kim J."/>
        </authorList>
    </citation>
    <scope>NUCLEOTIDE SEQUENCE [LARGE SCALE GENOMIC DNA]</scope>
    <source>
        <strain evidence="1">Teg-2019</strain>
        <tissue evidence="1">Adductor muscle</tissue>
    </source>
</reference>